<organism evidence="1">
    <name type="scientific">Spironucleus salmonicida</name>
    <dbReference type="NCBI Taxonomy" id="348837"/>
    <lineage>
        <taxon>Eukaryota</taxon>
        <taxon>Metamonada</taxon>
        <taxon>Diplomonadida</taxon>
        <taxon>Hexamitidae</taxon>
        <taxon>Hexamitinae</taxon>
        <taxon>Spironucleus</taxon>
    </lineage>
</organism>
<reference evidence="1 2" key="1">
    <citation type="journal article" date="2014" name="PLoS Genet.">
        <title>The Genome of Spironucleus salmonicida Highlights a Fish Pathogen Adapted to Fluctuating Environments.</title>
        <authorList>
            <person name="Xu F."/>
            <person name="Jerlstrom-Hultqvist J."/>
            <person name="Einarsson E."/>
            <person name="Astvaldsson A."/>
            <person name="Svard S.G."/>
            <person name="Andersson J.O."/>
        </authorList>
    </citation>
    <scope>NUCLEOTIDE SEQUENCE</scope>
    <source>
        <strain evidence="2">ATCC 50377</strain>
    </source>
</reference>
<protein>
    <submittedName>
        <fullName evidence="1">Uncharacterized protein</fullName>
    </submittedName>
</protein>
<proteinExistence type="predicted"/>
<dbReference type="EMBL" id="AUWU02000004">
    <property type="protein sequence ID" value="KAH0574422.1"/>
    <property type="molecule type" value="Genomic_DNA"/>
</dbReference>
<dbReference type="EMBL" id="KI546085">
    <property type="protein sequence ID" value="EST46072.1"/>
    <property type="molecule type" value="Genomic_DNA"/>
</dbReference>
<evidence type="ECO:0000313" key="3">
    <source>
        <dbReference type="Proteomes" id="UP000018208"/>
    </source>
</evidence>
<keyword evidence="3" id="KW-1185">Reference proteome</keyword>
<evidence type="ECO:0000313" key="2">
    <source>
        <dbReference type="EMBL" id="KAH0574422.1"/>
    </source>
</evidence>
<name>V6LN02_9EUKA</name>
<accession>V6LN02</accession>
<sequence length="157" mass="17833">MSQIPESVVQISYEQLDSVQSLIQFLEQQSFLYNTSWEKKLFLESGSCTIALFLLILGAKFQPQKSGRFSYTGFGISENYRLSGFRTSLLIIIQRTLILNPASWDWSVAMNVIQIFIIYQMGDGETAGCQEIVALCLDQWKQSQGCIQILQQIVDTN</sequence>
<gene>
    <name evidence="1" type="ORF">SS50377_14062</name>
    <name evidence="2" type="ORF">SS50377_24378</name>
</gene>
<evidence type="ECO:0000313" key="1">
    <source>
        <dbReference type="EMBL" id="EST46072.1"/>
    </source>
</evidence>
<dbReference type="AlphaFoldDB" id="V6LN02"/>
<dbReference type="Proteomes" id="UP000018208">
    <property type="component" value="Unassembled WGS sequence"/>
</dbReference>
<dbReference type="VEuPathDB" id="GiardiaDB:SS50377_24378"/>
<reference evidence="2" key="2">
    <citation type="submission" date="2020-12" db="EMBL/GenBank/DDBJ databases">
        <title>New Spironucleus salmonicida genome in near-complete chromosomes.</title>
        <authorList>
            <person name="Xu F."/>
            <person name="Kurt Z."/>
            <person name="Jimenez-Gonzalez A."/>
            <person name="Astvaldsson A."/>
            <person name="Andersson J.O."/>
            <person name="Svard S.G."/>
        </authorList>
    </citation>
    <scope>NUCLEOTIDE SEQUENCE</scope>
    <source>
        <strain evidence="2">ATCC 50377</strain>
    </source>
</reference>